<dbReference type="AlphaFoldDB" id="A0A9D2FHZ3"/>
<dbReference type="Proteomes" id="UP000824105">
    <property type="component" value="Unassembled WGS sequence"/>
</dbReference>
<reference evidence="2" key="2">
    <citation type="submission" date="2021-04" db="EMBL/GenBank/DDBJ databases">
        <authorList>
            <person name="Gilroy R."/>
        </authorList>
    </citation>
    <scope>NUCLEOTIDE SEQUENCE</scope>
    <source>
        <strain evidence="2">CHK188-11489</strain>
    </source>
</reference>
<organism evidence="2 3">
    <name type="scientific">Candidatus Gemmiger avistercoris</name>
    <dbReference type="NCBI Taxonomy" id="2838606"/>
    <lineage>
        <taxon>Bacteria</taxon>
        <taxon>Bacillati</taxon>
        <taxon>Bacillota</taxon>
        <taxon>Clostridia</taxon>
        <taxon>Eubacteriales</taxon>
        <taxon>Gemmiger</taxon>
    </lineage>
</organism>
<evidence type="ECO:0000313" key="3">
    <source>
        <dbReference type="Proteomes" id="UP000824105"/>
    </source>
</evidence>
<name>A0A9D2FHZ3_9FIRM</name>
<evidence type="ECO:0000256" key="1">
    <source>
        <dbReference type="SAM" id="MobiDB-lite"/>
    </source>
</evidence>
<accession>A0A9D2FHZ3</accession>
<evidence type="ECO:0000313" key="2">
    <source>
        <dbReference type="EMBL" id="HIZ61409.1"/>
    </source>
</evidence>
<feature type="region of interest" description="Disordered" evidence="1">
    <location>
        <begin position="68"/>
        <end position="87"/>
    </location>
</feature>
<reference evidence="2" key="1">
    <citation type="journal article" date="2021" name="PeerJ">
        <title>Extensive microbial diversity within the chicken gut microbiome revealed by metagenomics and culture.</title>
        <authorList>
            <person name="Gilroy R."/>
            <person name="Ravi A."/>
            <person name="Getino M."/>
            <person name="Pursley I."/>
            <person name="Horton D.L."/>
            <person name="Alikhan N.F."/>
            <person name="Baker D."/>
            <person name="Gharbi K."/>
            <person name="Hall N."/>
            <person name="Watson M."/>
            <person name="Adriaenssens E.M."/>
            <person name="Foster-Nyarko E."/>
            <person name="Jarju S."/>
            <person name="Secka A."/>
            <person name="Antonio M."/>
            <person name="Oren A."/>
            <person name="Chaudhuri R.R."/>
            <person name="La Ragione R."/>
            <person name="Hildebrand F."/>
            <person name="Pallen M.J."/>
        </authorList>
    </citation>
    <scope>NUCLEOTIDE SEQUENCE</scope>
    <source>
        <strain evidence="2">CHK188-11489</strain>
    </source>
</reference>
<comment type="caution">
    <text evidence="2">The sequence shown here is derived from an EMBL/GenBank/DDBJ whole genome shotgun (WGS) entry which is preliminary data.</text>
</comment>
<gene>
    <name evidence="2" type="ORF">H9724_01380</name>
</gene>
<proteinExistence type="predicted"/>
<protein>
    <submittedName>
        <fullName evidence="2">Uncharacterized protein</fullName>
    </submittedName>
</protein>
<dbReference type="EMBL" id="DXBF01000011">
    <property type="protein sequence ID" value="HIZ61409.1"/>
    <property type="molecule type" value="Genomic_DNA"/>
</dbReference>
<sequence>MAKMKTVNARGTRRQKLKNLAAVLAESIDKCEDARALPQLAKQYRETVREIEELEGAEHHGDEIGEILLQRKADGKPGAVRPDRTAL</sequence>